<sequence>MQMTSQTKLRSRKRTESSSSKGTEGSDSRQGSSSSPRAVSKASTRRLTTPYCPPGKIAFSAFLFVRITAALFSNISDCDEVFNYWEPTHYLQYGYGMQTWEYSPTFAIRSWAYIRLHAFIGNFFSFLFNHDKVIVFYAMRVIFALICSICEMLFYLSAVNNLGPRVGRYLIITMLISAGMWNASTAYLPSTFAMYTTMIAFFYALKPVSTTSGRRIYHTIFWVGLGSLLAWPFSAAAGIPAVIEELVLRTAALKNRFERIKRLIVGFIFSTCIILIPIVLVDYFYYKKITIVPLNIIMYNIFGGKDKGPDIYGTEPWHFYVMNGFLNFNFLFIMALISIPGLILTSVIDPGRISSKSTAGPIYAYLYLIFRLLPFYLWLLIFIIQPHKEERFLFVAYPLICLNSAVAMFLIRGWFDRLISFLSDGYMPITIARRYCMKSFTTAIIIICGVISLARITALHVHYSAPMTVYKHFYSVEIPKQIAARQLQVDLINNPINLCIGKEWYRFPSHYFLPDGVRLRFLKSDFNGQLPKYFLEKPYVDSDNKTKLSAEHEGTWIIQEGFNDRNLEEMDRYFNITQCDYIIDLELNYTRSTLDIDNEQRYITQTDQWDEVICRPFLDAENSNRITRAFYLPLKWGDYCLLRRKNETELIGVGV</sequence>
<dbReference type="STRING" id="658196.A0A397SNG2"/>
<comment type="caution">
    <text evidence="12">The sequence shown here is derived from an EMBL/GenBank/DDBJ whole genome shotgun (WGS) entry which is preliminary data.</text>
</comment>
<feature type="region of interest" description="Disordered" evidence="11">
    <location>
        <begin position="1"/>
        <end position="47"/>
    </location>
</feature>
<feature type="compositionally biased region" description="Low complexity" evidence="11">
    <location>
        <begin position="17"/>
        <end position="42"/>
    </location>
</feature>
<dbReference type="EC" id="2.4.1.-" evidence="10"/>
<dbReference type="Proteomes" id="UP000265703">
    <property type="component" value="Unassembled WGS sequence"/>
</dbReference>
<feature type="transmembrane region" description="Helical" evidence="10">
    <location>
        <begin position="396"/>
        <end position="415"/>
    </location>
</feature>
<dbReference type="PANTHER" id="PTHR22760">
    <property type="entry name" value="GLYCOSYLTRANSFERASE"/>
    <property type="match status" value="1"/>
</dbReference>
<evidence type="ECO:0000256" key="11">
    <source>
        <dbReference type="SAM" id="MobiDB-lite"/>
    </source>
</evidence>
<dbReference type="GO" id="GO:0000026">
    <property type="term" value="F:alpha-1,2-mannosyltransferase activity"/>
    <property type="evidence" value="ECO:0007669"/>
    <property type="project" value="TreeGrafter"/>
</dbReference>
<evidence type="ECO:0000256" key="8">
    <source>
        <dbReference type="ARBA" id="ARBA00022989"/>
    </source>
</evidence>
<feature type="transmembrane region" description="Helical" evidence="10">
    <location>
        <begin position="435"/>
        <end position="454"/>
    </location>
</feature>
<accession>A0A397SNG2</accession>
<keyword evidence="5 12" id="KW-0808">Transferase</keyword>
<feature type="transmembrane region" description="Helical" evidence="10">
    <location>
        <begin position="330"/>
        <end position="350"/>
    </location>
</feature>
<dbReference type="OrthoDB" id="497541at2759"/>
<keyword evidence="7 10" id="KW-0256">Endoplasmic reticulum</keyword>
<evidence type="ECO:0000256" key="7">
    <source>
        <dbReference type="ARBA" id="ARBA00022824"/>
    </source>
</evidence>
<reference evidence="12 13" key="1">
    <citation type="submission" date="2018-06" db="EMBL/GenBank/DDBJ databases">
        <title>Comparative genomics reveals the genomic features of Rhizophagus irregularis, R. cerebriforme, R. diaphanum and Gigaspora rosea, and their symbiotic lifestyle signature.</title>
        <authorList>
            <person name="Morin E."/>
            <person name="San Clemente H."/>
            <person name="Chen E.C.H."/>
            <person name="De La Providencia I."/>
            <person name="Hainaut M."/>
            <person name="Kuo A."/>
            <person name="Kohler A."/>
            <person name="Murat C."/>
            <person name="Tang N."/>
            <person name="Roy S."/>
            <person name="Loubradou J."/>
            <person name="Henrissat B."/>
            <person name="Grigoriev I.V."/>
            <person name="Corradi N."/>
            <person name="Roux C."/>
            <person name="Martin F.M."/>
        </authorList>
    </citation>
    <scope>NUCLEOTIDE SEQUENCE [LARGE SCALE GENOMIC DNA]</scope>
    <source>
        <strain evidence="12 13">DAOM 227022</strain>
    </source>
</reference>
<comment type="pathway">
    <text evidence="2">Protein modification; protein glycosylation.</text>
</comment>
<evidence type="ECO:0000256" key="10">
    <source>
        <dbReference type="RuleBase" id="RU363075"/>
    </source>
</evidence>
<feature type="transmembrane region" description="Helical" evidence="10">
    <location>
        <begin position="362"/>
        <end position="384"/>
    </location>
</feature>
<feature type="transmembrane region" description="Helical" evidence="10">
    <location>
        <begin position="112"/>
        <end position="128"/>
    </location>
</feature>
<dbReference type="InterPro" id="IPR005599">
    <property type="entry name" value="GPI_mannosylTrfase"/>
</dbReference>
<dbReference type="GO" id="GO:0005789">
    <property type="term" value="C:endoplasmic reticulum membrane"/>
    <property type="evidence" value="ECO:0007669"/>
    <property type="project" value="UniProtKB-SubCell"/>
</dbReference>
<keyword evidence="9 10" id="KW-0472">Membrane</keyword>
<feature type="transmembrane region" description="Helical" evidence="10">
    <location>
        <begin position="220"/>
        <end position="243"/>
    </location>
</feature>
<evidence type="ECO:0000256" key="4">
    <source>
        <dbReference type="ARBA" id="ARBA00022676"/>
    </source>
</evidence>
<keyword evidence="6 10" id="KW-0812">Transmembrane</keyword>
<dbReference type="PANTHER" id="PTHR22760:SF2">
    <property type="entry name" value="ALPHA-1,2-MANNOSYLTRANSFERASE ALG9"/>
    <property type="match status" value="1"/>
</dbReference>
<comment type="subcellular location">
    <subcellularLocation>
        <location evidence="1 10">Endoplasmic reticulum membrane</location>
        <topology evidence="1 10">Multi-pass membrane protein</topology>
    </subcellularLocation>
</comment>
<dbReference type="AlphaFoldDB" id="A0A397SNG2"/>
<protein>
    <recommendedName>
        <fullName evidence="10">Mannosyltransferase</fullName>
        <ecNumber evidence="10">2.4.1.-</ecNumber>
    </recommendedName>
</protein>
<dbReference type="EMBL" id="QKYT01000363">
    <property type="protein sequence ID" value="RIA86449.1"/>
    <property type="molecule type" value="Genomic_DNA"/>
</dbReference>
<proteinExistence type="inferred from homology"/>
<dbReference type="UniPathway" id="UPA00378"/>
<evidence type="ECO:0000256" key="2">
    <source>
        <dbReference type="ARBA" id="ARBA00004922"/>
    </source>
</evidence>
<evidence type="ECO:0000313" key="12">
    <source>
        <dbReference type="EMBL" id="RIA86449.1"/>
    </source>
</evidence>
<evidence type="ECO:0000256" key="5">
    <source>
        <dbReference type="ARBA" id="ARBA00022679"/>
    </source>
</evidence>
<keyword evidence="8 10" id="KW-1133">Transmembrane helix</keyword>
<evidence type="ECO:0000256" key="9">
    <source>
        <dbReference type="ARBA" id="ARBA00023136"/>
    </source>
</evidence>
<gene>
    <name evidence="12" type="ORF">C1645_856108</name>
</gene>
<name>A0A397SNG2_9GLOM</name>
<keyword evidence="4 10" id="KW-0328">Glycosyltransferase</keyword>
<evidence type="ECO:0000256" key="3">
    <source>
        <dbReference type="ARBA" id="ARBA00007063"/>
    </source>
</evidence>
<evidence type="ECO:0000256" key="6">
    <source>
        <dbReference type="ARBA" id="ARBA00022692"/>
    </source>
</evidence>
<feature type="transmembrane region" description="Helical" evidence="10">
    <location>
        <begin position="263"/>
        <end position="286"/>
    </location>
</feature>
<organism evidence="12 13">
    <name type="scientific">Glomus cerebriforme</name>
    <dbReference type="NCBI Taxonomy" id="658196"/>
    <lineage>
        <taxon>Eukaryota</taxon>
        <taxon>Fungi</taxon>
        <taxon>Fungi incertae sedis</taxon>
        <taxon>Mucoromycota</taxon>
        <taxon>Glomeromycotina</taxon>
        <taxon>Glomeromycetes</taxon>
        <taxon>Glomerales</taxon>
        <taxon>Glomeraceae</taxon>
        <taxon>Glomus</taxon>
    </lineage>
</organism>
<feature type="transmembrane region" description="Helical" evidence="10">
    <location>
        <begin position="134"/>
        <end position="157"/>
    </location>
</feature>
<evidence type="ECO:0000313" key="13">
    <source>
        <dbReference type="Proteomes" id="UP000265703"/>
    </source>
</evidence>
<comment type="similarity">
    <text evidence="3 10">Belongs to the glycosyltransferase 22 family.</text>
</comment>
<keyword evidence="13" id="KW-1185">Reference proteome</keyword>
<dbReference type="Pfam" id="PF03901">
    <property type="entry name" value="Glyco_transf_22"/>
    <property type="match status" value="1"/>
</dbReference>
<evidence type="ECO:0000256" key="1">
    <source>
        <dbReference type="ARBA" id="ARBA00004477"/>
    </source>
</evidence>
<dbReference type="GO" id="GO:0006487">
    <property type="term" value="P:protein N-linked glycosylation"/>
    <property type="evidence" value="ECO:0007669"/>
    <property type="project" value="TreeGrafter"/>
</dbReference>